<feature type="region of interest" description="Disordered" evidence="1">
    <location>
        <begin position="751"/>
        <end position="822"/>
    </location>
</feature>
<feature type="compositionally biased region" description="Polar residues" evidence="1">
    <location>
        <begin position="1710"/>
        <end position="1728"/>
    </location>
</feature>
<feature type="compositionally biased region" description="Polar residues" evidence="1">
    <location>
        <begin position="1638"/>
        <end position="1654"/>
    </location>
</feature>
<sequence>MSRQDISFKTVPGRNRTQKWSQAKTYNYDGDDWGGYDDGYYEDAPQLERQRSFDVGQEAERRQFSGPLAADSMAAGPDDATTRAPVVIRPADIYKRMAAANSAREDAGQQSSQPQHATLSSLASSTSSPPGPQQNLQQTQQTQQTQRLQAEQAQQLPRSQQHRQLPPVSRISGFGTDFIQNSSQPDNRDRVQSTIARVMNAPVVRTEAALQQRPSGTSQDRNAVLHSASEGGENPISRDDSATNLTSSIGPMTSRDTSTTHSRLVEPVVSPIAEEAAQSPGQGVQGFRQNTELPAHEESPARPLEHEQIDSRRLNGPMATERVEQPGYGGRGRPDYDGVQADRGIRQANVTSRSPPEETDRQQPLTRVQSVTPTPPGAGLGAPRSGTANERNSPVRTNRVRAIAENYNLIEAASNRNSNTSLASWRSGKNSVRGSEENLSLKKKNTGLSIESRKSTLEDAERRLTLDTQPSQASFRPHLPGEWISTAPTPVSESPTKASASTPSASPSHLAQAASRFPRPSSRSPKRNETLPQAASPERTPKAADSGVQAKGALDQVKDAGTALGASLMATAGLSSVARDFASNQPTQQPEQPDMRAKRTTGDVAQIRPAAVRWESEAPSSVANSIPPSPTPPQRPAETRAQSGYFADVVQPLHTSRPDSDLQEVQPKSRSVSNLSDDVLDQDFESDRLRKEIVASLDPFKAQDDIYRTQDALDAPDNAARVARGEEPLPGAEIAGQSNRRFSWEGQETPGVLPVEHSVQQPVGQRMEDSPETPRQQSIEEPRESQVERTAERPTVITPERPYERPETRGLHVTNTDDLRDANQQIISPTGSLERHGRSANGQPVAVADSSPISALSDAQRNVPDESPSSPLHSPRVGSEISSPVAAKTPISPAAQTKIPPFREILAIRHTPERIQTYNDTRQTFADMDTGLPNWLSATMAQRPEYAADLEAPVPSNLVASRQQKPSILKIAKGFSNTDSGIGERKASLSDASAMRGKEIMKNAKGLFAMGRNKFGTLSGKSGGNGSEKGFASFQRRSSSSRSRSRTVSTPIRPTEEDSATGRRGRSSPPPTLPISTLSGRGPPARGRYASQPLPTTRLPSYTRDSEPMTVANPSQGDGPVIGYFTTSSTTEHFSMTVSTTTSVRFNVRGNQGGGNARRVTSGAGIGTETAAAGAVSIGNAVAAGATMSGRDGSSSKAGAISTPEDGNAAAAAVATTSPANGPVMSLAAGTRSRIVSISSQDEAPTRTNIRFTDVSSSQNVGSAEARAHGMDDFVFDIGPSKEEHDDTTLQEVPLPHTRTRSQAGFFHQFGQRVASSQDRDGLLPFEHSTNLPPPSPDGMSHEAFVPKQQHLPLPDNRKPEPEGSRALVERGDGDGYGSAGVEDVHGPSGDLKGQPLPADGDGYGPSDSRHGLVTSGNGDEYHSSELGYGYRPSVDEQVYTASEDEQVHADRHPETFRIPTQSPPPTLTQMFFSALLGRPIHASNEQDSPHQQEYSTSLEDDRFERDERQTRRLSQEKALPGQVQARSGYATHERDLEEEYAAGYRQGMLDQKRGNAGAYGPSRRTPSPVGYHGHMPLQRENSRGHAQQGHDQRASSFVVYASPQIGQENAECHRQGPVDRGQTFSPPQQEMVRSMQRHNSQMAAQYRGPTNNVEMPPSQLRQENHGEYPGRPLRPGQSGQSLPQADLPMQRGPAQPMHEPQIRHDVPSQDDQMLQRSESYGQRNQNPVHDGTMGRMPALTGHEIGPSEAPQNRMLDQSFDGYGQQPQTWTDHSGPDPMQPRAGSSVPEGVTRPTHSHASPEITQTRMHNANMSYPSQSSNQQAPQTGVLAGSRDGQTSRGIMAEQPFPSGYTTPGGRARSPADGPYLGQELPAECVRSTSEYGHIPVDQTYYNRPDQTPRQGMSNAPEEYARAEIYDGGYGQMQEHTGPGQGSQMPMQQAPAQMNMAQQYESPSSQTSVQQYPEQRVTGFDTAGLQQTFDGAQMSTDAQSTSRGQVPTQLPSVMFNQPISRSSEYQAQPRGDDAGAFLNQWIGPQHSDSHPPVAPGPHRQGRQSYVEESLASSDAPRQAGAQSFQGVREGAPVDSRGETVNEFVDRPRVPMISQQQPPLSEQQEMDPMNFGYRGNAGSRQRWSSYEYIQNQSTAYGSTRSPQGYEHNQAAPYEAASVSYAPQRQGVNVRHSYVQAPPSRQQYTPAAIRQLGMERQGDYPSSRVHNRSVSQPGVASPFQGNNAPRLSMDNPPPQSFAAHQNQMYGNHPRELHSAKNARGSQTPSLRHSFAGRVRQPTGIPLGDDTPEGAQSPDEYPWAPVLTGQDLGPAHAQQPYGYFEVRQPVQVHRDSGYVESGQPQSAADSVGRSSQESRTFSQAPMDDPIQVSKSRRQGSADTGNSGSRQVERPNHQRKVSALSTLPSQQRAQRLGTPRRMPSPEPVARAEEVSPAISPAISEEPRAPSISHIIRAREATQGIPMQQGSVPEPVQPAAQQQTNVAPAPFSMPFDDDIAHLSHGPYNQTQPQSYPSVPSQPYQFHRSPQPQTPTIQLPLQEQPIPDPPAPQNKHHRSRSRMSLNFMRRPSSSGATQPEGVETPKKRNSIFRTFSSKRYPKGTPENEEPKPQRSFSTRADLSPNPSSPTSTGNKWANIFRRSKTQYFSEGKKLMKSSPGELGTAPVYDAPTTENLPASREGGQNKERDAKRFYKSAPPTGIPEGSPDLR</sequence>
<feature type="compositionally biased region" description="Polar residues" evidence="1">
    <location>
        <begin position="2406"/>
        <end position="2416"/>
    </location>
</feature>
<feature type="compositionally biased region" description="Low complexity" evidence="1">
    <location>
        <begin position="2474"/>
        <end position="2485"/>
    </location>
</feature>
<feature type="compositionally biased region" description="Low complexity" evidence="1">
    <location>
        <begin position="2513"/>
        <end position="2546"/>
    </location>
</feature>
<reference evidence="2" key="1">
    <citation type="journal article" date="2020" name="Stud. Mycol.">
        <title>101 Dothideomycetes genomes: a test case for predicting lifestyles and emergence of pathogens.</title>
        <authorList>
            <person name="Haridas S."/>
            <person name="Albert R."/>
            <person name="Binder M."/>
            <person name="Bloem J."/>
            <person name="Labutti K."/>
            <person name="Salamov A."/>
            <person name="Andreopoulos B."/>
            <person name="Baker S."/>
            <person name="Barry K."/>
            <person name="Bills G."/>
            <person name="Bluhm B."/>
            <person name="Cannon C."/>
            <person name="Castanera R."/>
            <person name="Culley D."/>
            <person name="Daum C."/>
            <person name="Ezra D."/>
            <person name="Gonzalez J."/>
            <person name="Henrissat B."/>
            <person name="Kuo A."/>
            <person name="Liang C."/>
            <person name="Lipzen A."/>
            <person name="Lutzoni F."/>
            <person name="Magnuson J."/>
            <person name="Mondo S."/>
            <person name="Nolan M."/>
            <person name="Ohm R."/>
            <person name="Pangilinan J."/>
            <person name="Park H.-J."/>
            <person name="Ramirez L."/>
            <person name="Alfaro M."/>
            <person name="Sun H."/>
            <person name="Tritt A."/>
            <person name="Yoshinaga Y."/>
            <person name="Zwiers L.-H."/>
            <person name="Turgeon B."/>
            <person name="Goodwin S."/>
            <person name="Spatafora J."/>
            <person name="Crous P."/>
            <person name="Grigoriev I."/>
        </authorList>
    </citation>
    <scope>NUCLEOTIDE SEQUENCE</scope>
    <source>
        <strain evidence="2">CBS 480.64</strain>
    </source>
</reference>
<feature type="compositionally biased region" description="Polar residues" evidence="1">
    <location>
        <begin position="1484"/>
        <end position="1498"/>
    </location>
</feature>
<proteinExistence type="predicted"/>
<feature type="compositionally biased region" description="Basic and acidic residues" evidence="1">
    <location>
        <begin position="801"/>
        <end position="821"/>
    </location>
</feature>
<feature type="region of interest" description="Disordered" evidence="1">
    <location>
        <begin position="416"/>
        <end position="549"/>
    </location>
</feature>
<feature type="compositionally biased region" description="Low complexity" evidence="1">
    <location>
        <begin position="2104"/>
        <end position="2113"/>
    </location>
</feature>
<feature type="compositionally biased region" description="Basic and acidic residues" evidence="1">
    <location>
        <begin position="1446"/>
        <end position="1456"/>
    </location>
</feature>
<feature type="compositionally biased region" description="Polar residues" evidence="1">
    <location>
        <begin position="2346"/>
        <end position="2367"/>
    </location>
</feature>
<feature type="region of interest" description="Disordered" evidence="1">
    <location>
        <begin position="2206"/>
        <end position="2711"/>
    </location>
</feature>
<feature type="region of interest" description="Disordered" evidence="1">
    <location>
        <begin position="856"/>
        <end position="889"/>
    </location>
</feature>
<feature type="region of interest" description="Disordered" evidence="1">
    <location>
        <begin position="582"/>
        <end position="639"/>
    </location>
</feature>
<feature type="compositionally biased region" description="Basic and acidic residues" evidence="1">
    <location>
        <begin position="451"/>
        <end position="465"/>
    </location>
</feature>
<feature type="region of interest" description="Disordered" evidence="1">
    <location>
        <begin position="1613"/>
        <end position="1870"/>
    </location>
</feature>
<feature type="compositionally biased region" description="Basic and acidic residues" evidence="1">
    <location>
        <begin position="294"/>
        <end position="313"/>
    </location>
</feature>
<feature type="compositionally biased region" description="Polar residues" evidence="1">
    <location>
        <begin position="2382"/>
        <end position="2393"/>
    </location>
</feature>
<feature type="compositionally biased region" description="Low complexity" evidence="1">
    <location>
        <begin position="1933"/>
        <end position="1950"/>
    </location>
</feature>
<feature type="compositionally biased region" description="Basic and acidic residues" evidence="1">
    <location>
        <begin position="1581"/>
        <end position="1594"/>
    </location>
</feature>
<feature type="compositionally biased region" description="Basic and acidic residues" evidence="1">
    <location>
        <begin position="1500"/>
        <end position="1516"/>
    </location>
</feature>
<feature type="compositionally biased region" description="Basic and acidic residues" evidence="1">
    <location>
        <begin position="46"/>
        <end position="63"/>
    </location>
</feature>
<feature type="compositionally biased region" description="Polar residues" evidence="1">
    <location>
        <begin position="242"/>
        <end position="262"/>
    </location>
</feature>
<feature type="region of interest" description="Disordered" evidence="1">
    <location>
        <begin position="655"/>
        <end position="679"/>
    </location>
</feature>
<feature type="region of interest" description="Disordered" evidence="1">
    <location>
        <begin position="1313"/>
        <end position="1431"/>
    </location>
</feature>
<feature type="compositionally biased region" description="Low complexity" evidence="1">
    <location>
        <begin position="2624"/>
        <end position="2633"/>
    </location>
</feature>
<feature type="region of interest" description="Disordered" evidence="1">
    <location>
        <begin position="1552"/>
        <end position="1595"/>
    </location>
</feature>
<feature type="region of interest" description="Disordered" evidence="1">
    <location>
        <begin position="1018"/>
        <end position="1120"/>
    </location>
</feature>
<feature type="compositionally biased region" description="Polar residues" evidence="1">
    <location>
        <begin position="2217"/>
        <end position="2234"/>
    </location>
</feature>
<feature type="region of interest" description="Disordered" evidence="1">
    <location>
        <begin position="829"/>
        <end position="848"/>
    </location>
</feature>
<feature type="compositionally biased region" description="Polar residues" evidence="1">
    <location>
        <begin position="416"/>
        <end position="433"/>
    </location>
</feature>
<feature type="region of interest" description="Disordered" evidence="1">
    <location>
        <begin position="227"/>
        <end position="262"/>
    </location>
</feature>
<feature type="region of interest" description="Disordered" evidence="1">
    <location>
        <begin position="1443"/>
        <end position="1534"/>
    </location>
</feature>
<feature type="compositionally biased region" description="Basic and acidic residues" evidence="1">
    <location>
        <begin position="778"/>
        <end position="792"/>
    </location>
</feature>
<gene>
    <name evidence="2" type="ORF">K470DRAFT_276135</name>
</gene>
<dbReference type="Proteomes" id="UP000799421">
    <property type="component" value="Unassembled WGS sequence"/>
</dbReference>
<evidence type="ECO:0000313" key="3">
    <source>
        <dbReference type="Proteomes" id="UP000799421"/>
    </source>
</evidence>
<feature type="compositionally biased region" description="Polar residues" evidence="1">
    <location>
        <begin position="1981"/>
        <end position="2017"/>
    </location>
</feature>
<feature type="region of interest" description="Disordered" evidence="1">
    <location>
        <begin position="1887"/>
        <end position="1906"/>
    </location>
</feature>
<feature type="compositionally biased region" description="Low complexity" evidence="1">
    <location>
        <begin position="492"/>
        <end position="508"/>
    </location>
</feature>
<organism evidence="2 3">
    <name type="scientific">Piedraia hortae CBS 480.64</name>
    <dbReference type="NCBI Taxonomy" id="1314780"/>
    <lineage>
        <taxon>Eukaryota</taxon>
        <taxon>Fungi</taxon>
        <taxon>Dikarya</taxon>
        <taxon>Ascomycota</taxon>
        <taxon>Pezizomycotina</taxon>
        <taxon>Dothideomycetes</taxon>
        <taxon>Dothideomycetidae</taxon>
        <taxon>Capnodiales</taxon>
        <taxon>Piedraiaceae</taxon>
        <taxon>Piedraia</taxon>
    </lineage>
</organism>
<feature type="compositionally biased region" description="Polar residues" evidence="1">
    <location>
        <begin position="362"/>
        <end position="371"/>
    </location>
</feature>
<protein>
    <submittedName>
        <fullName evidence="2">Uncharacterized protein</fullName>
    </submittedName>
</protein>
<feature type="region of interest" description="Disordered" evidence="1">
    <location>
        <begin position="1981"/>
        <end position="2127"/>
    </location>
</feature>
<evidence type="ECO:0000256" key="1">
    <source>
        <dbReference type="SAM" id="MobiDB-lite"/>
    </source>
</evidence>
<feature type="compositionally biased region" description="Basic and acidic residues" evidence="1">
    <location>
        <begin position="2684"/>
        <end position="2693"/>
    </location>
</feature>
<feature type="compositionally biased region" description="Polar residues" evidence="1">
    <location>
        <begin position="1802"/>
        <end position="1826"/>
    </location>
</feature>
<feature type="region of interest" description="Disordered" evidence="1">
    <location>
        <begin position="293"/>
        <end position="398"/>
    </location>
</feature>
<feature type="compositionally biased region" description="Polar residues" evidence="1">
    <location>
        <begin position="1951"/>
        <end position="1964"/>
    </location>
</feature>
<feature type="compositionally biased region" description="Polar residues" evidence="1">
    <location>
        <begin position="1891"/>
        <end position="1905"/>
    </location>
</feature>
<feature type="compositionally biased region" description="Polar residues" evidence="1">
    <location>
        <begin position="386"/>
        <end position="396"/>
    </location>
</feature>
<evidence type="ECO:0000313" key="2">
    <source>
        <dbReference type="EMBL" id="KAF2861482.1"/>
    </source>
</evidence>
<feature type="region of interest" description="Disordered" evidence="1">
    <location>
        <begin position="1921"/>
        <end position="1964"/>
    </location>
</feature>
<dbReference type="OrthoDB" id="5151921at2759"/>
<name>A0A6A7C2I3_9PEZI</name>
<feature type="compositionally biased region" description="Low complexity" evidence="1">
    <location>
        <begin position="117"/>
        <end position="156"/>
    </location>
</feature>
<feature type="region of interest" description="Disordered" evidence="1">
    <location>
        <begin position="1"/>
        <end position="190"/>
    </location>
</feature>
<feature type="compositionally biased region" description="Acidic residues" evidence="1">
    <location>
        <begin position="29"/>
        <end position="41"/>
    </location>
</feature>
<dbReference type="EMBL" id="MU005972">
    <property type="protein sequence ID" value="KAF2861482.1"/>
    <property type="molecule type" value="Genomic_DNA"/>
</dbReference>
<feature type="compositionally biased region" description="Basic and acidic residues" evidence="1">
    <location>
        <begin position="1356"/>
        <end position="1374"/>
    </location>
</feature>
<feature type="compositionally biased region" description="Polar residues" evidence="1">
    <location>
        <begin position="666"/>
        <end position="676"/>
    </location>
</feature>
<feature type="compositionally biased region" description="Polar residues" evidence="1">
    <location>
        <begin position="582"/>
        <end position="591"/>
    </location>
</feature>
<accession>A0A6A7C2I3</accession>
<keyword evidence="3" id="KW-1185">Reference proteome</keyword>
<feature type="compositionally biased region" description="Basic and acidic residues" evidence="1">
    <location>
        <begin position="2086"/>
        <end position="2099"/>
    </location>
</feature>